<dbReference type="HAMAP" id="MF_00457">
    <property type="entry name" value="UPF0173"/>
    <property type="match status" value="1"/>
</dbReference>
<keyword evidence="5" id="KW-1185">Reference proteome</keyword>
<protein>
    <recommendedName>
        <fullName evidence="2">UPF0173 metal-dependent hydrolase FYC62_12325</fullName>
    </recommendedName>
</protein>
<comment type="similarity">
    <text evidence="2">Belongs to the UPF0173 family.</text>
</comment>
<dbReference type="KEGG" id="pej:FYC62_12325"/>
<evidence type="ECO:0000259" key="3">
    <source>
        <dbReference type="SMART" id="SM00849"/>
    </source>
</evidence>
<dbReference type="InterPro" id="IPR022877">
    <property type="entry name" value="UPF0173"/>
</dbReference>
<gene>
    <name evidence="4" type="ORF">FYC62_12325</name>
</gene>
<dbReference type="PANTHER" id="PTHR43546:SF3">
    <property type="entry name" value="UPF0173 METAL-DEPENDENT HYDROLASE MJ1163"/>
    <property type="match status" value="1"/>
</dbReference>
<dbReference type="Pfam" id="PF13483">
    <property type="entry name" value="Lactamase_B_3"/>
    <property type="match status" value="1"/>
</dbReference>
<organism evidence="4 5">
    <name type="scientific">Pedobacter aquae</name>
    <dbReference type="NCBI Taxonomy" id="2605747"/>
    <lineage>
        <taxon>Bacteria</taxon>
        <taxon>Pseudomonadati</taxon>
        <taxon>Bacteroidota</taxon>
        <taxon>Sphingobacteriia</taxon>
        <taxon>Sphingobacteriales</taxon>
        <taxon>Sphingobacteriaceae</taxon>
        <taxon>Pedobacter</taxon>
    </lineage>
</organism>
<dbReference type="PANTHER" id="PTHR43546">
    <property type="entry name" value="UPF0173 METAL-DEPENDENT HYDROLASE MJ1163-RELATED"/>
    <property type="match status" value="1"/>
</dbReference>
<reference evidence="4 5" key="1">
    <citation type="submission" date="2019-08" db="EMBL/GenBank/DDBJ databases">
        <title>Pedobacter sp. nov., isolated from Han river, South Korea.</title>
        <authorList>
            <person name="Lee D.-H."/>
            <person name="Kim Y.-S."/>
            <person name="Hwang E.-M."/>
            <person name="Le Tran T.C."/>
            <person name="Cha C.-J."/>
        </authorList>
    </citation>
    <scope>NUCLEOTIDE SEQUENCE [LARGE SCALE GENOMIC DNA]</scope>
    <source>
        <strain evidence="4 5">CJ43</strain>
    </source>
</reference>
<evidence type="ECO:0000313" key="5">
    <source>
        <dbReference type="Proteomes" id="UP000323653"/>
    </source>
</evidence>
<evidence type="ECO:0000256" key="2">
    <source>
        <dbReference type="HAMAP-Rule" id="MF_00457"/>
    </source>
</evidence>
<feature type="domain" description="Metallo-beta-lactamase" evidence="3">
    <location>
        <begin position="7"/>
        <end position="190"/>
    </location>
</feature>
<dbReference type="InterPro" id="IPR050114">
    <property type="entry name" value="UPF0173_UPF0282_UlaG_hydrolase"/>
</dbReference>
<keyword evidence="1 2" id="KW-0378">Hydrolase</keyword>
<evidence type="ECO:0000256" key="1">
    <source>
        <dbReference type="ARBA" id="ARBA00022801"/>
    </source>
</evidence>
<dbReference type="RefSeq" id="WP_149075146.1">
    <property type="nucleotide sequence ID" value="NZ_CP043329.1"/>
</dbReference>
<dbReference type="EMBL" id="CP043329">
    <property type="protein sequence ID" value="QEK52347.1"/>
    <property type="molecule type" value="Genomic_DNA"/>
</dbReference>
<dbReference type="SMART" id="SM00849">
    <property type="entry name" value="Lactamase_B"/>
    <property type="match status" value="1"/>
</dbReference>
<dbReference type="InterPro" id="IPR001279">
    <property type="entry name" value="Metallo-B-lactamas"/>
</dbReference>
<dbReference type="NCBIfam" id="NF001911">
    <property type="entry name" value="PRK00685.1"/>
    <property type="match status" value="1"/>
</dbReference>
<dbReference type="GO" id="GO:0016787">
    <property type="term" value="F:hydrolase activity"/>
    <property type="evidence" value="ECO:0007669"/>
    <property type="project" value="UniProtKB-UniRule"/>
</dbReference>
<dbReference type="Gene3D" id="3.60.15.10">
    <property type="entry name" value="Ribonuclease Z/Hydroxyacylglutathione hydrolase-like"/>
    <property type="match status" value="1"/>
</dbReference>
<evidence type="ECO:0000313" key="4">
    <source>
        <dbReference type="EMBL" id="QEK52347.1"/>
    </source>
</evidence>
<dbReference type="AlphaFoldDB" id="A0A5C0VJT0"/>
<sequence length="230" mass="25097">MKVNYLGHSCFLLQTGGKKILIDPFISPNELAKHIDINTIECDYILISHGHGDHVADVQSIAQRTGAKLVSSYEIVEWFAKQGVAGGHPLNIGGSWNFDFGTVKMTYAAHSNSLPDGTYGGTAGGFIIKTEGKSYYYAGDTSLTQDMKLIGEFHDIEHAFLPIGDNFTMGVEEATIAAKFVGCKKVIGMHYDTFGYIKIDSDAAKQKFTDAGQTLTLMKISLKDEDSIEI</sequence>
<accession>A0A5C0VJT0</accession>
<name>A0A5C0VJT0_9SPHI</name>
<proteinExistence type="inferred from homology"/>
<dbReference type="InterPro" id="IPR036866">
    <property type="entry name" value="RibonucZ/Hydroxyglut_hydro"/>
</dbReference>
<dbReference type="Proteomes" id="UP000323653">
    <property type="component" value="Chromosome"/>
</dbReference>
<dbReference type="SUPFAM" id="SSF56281">
    <property type="entry name" value="Metallo-hydrolase/oxidoreductase"/>
    <property type="match status" value="1"/>
</dbReference>